<accession>W6PWL8</accession>
<gene>
    <name evidence="1" type="ORF">PROQFM164_S01g002121</name>
</gene>
<keyword evidence="2" id="KW-1185">Reference proteome</keyword>
<dbReference type="Proteomes" id="UP000030686">
    <property type="component" value="Unassembled WGS sequence"/>
</dbReference>
<name>W6PWL8_PENRF</name>
<reference evidence="1" key="1">
    <citation type="journal article" date="2014" name="Nat. Commun.">
        <title>Multiple recent horizontal transfers of a large genomic region in cheese making fungi.</title>
        <authorList>
            <person name="Cheeseman K."/>
            <person name="Ropars J."/>
            <person name="Renault P."/>
            <person name="Dupont J."/>
            <person name="Gouzy J."/>
            <person name="Branca A."/>
            <person name="Abraham A.L."/>
            <person name="Ceppi M."/>
            <person name="Conseiller E."/>
            <person name="Debuchy R."/>
            <person name="Malagnac F."/>
            <person name="Goarin A."/>
            <person name="Silar P."/>
            <person name="Lacoste S."/>
            <person name="Sallet E."/>
            <person name="Bensimon A."/>
            <person name="Giraud T."/>
            <person name="Brygoo Y."/>
        </authorList>
    </citation>
    <scope>NUCLEOTIDE SEQUENCE [LARGE SCALE GENOMIC DNA]</scope>
    <source>
        <strain evidence="1">FM164</strain>
    </source>
</reference>
<evidence type="ECO:0000313" key="2">
    <source>
        <dbReference type="Proteomes" id="UP000030686"/>
    </source>
</evidence>
<evidence type="ECO:0000313" key="1">
    <source>
        <dbReference type="EMBL" id="CDM28310.1"/>
    </source>
</evidence>
<dbReference type="STRING" id="1365484.W6PWL8"/>
<proteinExistence type="predicted"/>
<dbReference type="AlphaFoldDB" id="W6PWL8"/>
<sequence length="122" mass="14105">MPYFVQELTGEFRGYLCRKIRFIVISEILYKLEELSKSNGLLYILSKSCRQVNGNKLEKLSKLFLTLYGSSCRPRKLYTYYSNFCGNIGPRIALSEEQFDSLLSTLKGLEDLHLYIDLNEAA</sequence>
<dbReference type="EMBL" id="HG792015">
    <property type="protein sequence ID" value="CDM28310.1"/>
    <property type="molecule type" value="Genomic_DNA"/>
</dbReference>
<protein>
    <submittedName>
        <fullName evidence="1">Genomic scaffold, ProqFM164S01</fullName>
    </submittedName>
</protein>
<organism evidence="1 2">
    <name type="scientific">Penicillium roqueforti (strain FM164)</name>
    <dbReference type="NCBI Taxonomy" id="1365484"/>
    <lineage>
        <taxon>Eukaryota</taxon>
        <taxon>Fungi</taxon>
        <taxon>Dikarya</taxon>
        <taxon>Ascomycota</taxon>
        <taxon>Pezizomycotina</taxon>
        <taxon>Eurotiomycetes</taxon>
        <taxon>Eurotiomycetidae</taxon>
        <taxon>Eurotiales</taxon>
        <taxon>Aspergillaceae</taxon>
        <taxon>Penicillium</taxon>
    </lineage>
</organism>